<dbReference type="AlphaFoldDB" id="A0A4U0VL61"/>
<evidence type="ECO:0000259" key="3">
    <source>
        <dbReference type="Pfam" id="PF00501"/>
    </source>
</evidence>
<accession>A0A4U0VL61</accession>
<sequence length="342" mass="37594">MTDPLLFNATSPFATCTSMADTTLSLASGPPVESTTTSHLQLWQDSVNARPNAIALISRHQKPTDFRWVGSQHNDIDYVQWTYSDLDRGARRLATALNRLTHVERRPIATIVNTQAEWALFCWAAAYLHSPLVPINPKVVTRSREISHMLAMTRPAVVVCADATLARQLEQSLSEEARAAIPVKLLTSHSGDSNLSKWTALSQVMSGDPTPPDTPDVVHPKDTCMTLFTSGTTSLPKPCNITSSMYVNAGLGYMEARQINSGHKLVQHLPNFHSYGIAWSFAFWFAGATVVLPSEAFEAQASLETFDMFKTTHMSLVPTTAQAILAHPYFATADLSTLLRHD</sequence>
<feature type="domain" description="AMP-dependent synthetase/ligase" evidence="3">
    <location>
        <begin position="45"/>
        <end position="340"/>
    </location>
</feature>
<evidence type="ECO:0000256" key="2">
    <source>
        <dbReference type="ARBA" id="ARBA00022598"/>
    </source>
</evidence>
<keyword evidence="5" id="KW-1185">Reference proteome</keyword>
<comment type="caution">
    <text evidence="4">The sequence shown here is derived from an EMBL/GenBank/DDBJ whole genome shotgun (WGS) entry which is preliminary data.</text>
</comment>
<dbReference type="PANTHER" id="PTHR43201:SF5">
    <property type="entry name" value="MEDIUM-CHAIN ACYL-COA LIGASE ACSF2, MITOCHONDRIAL"/>
    <property type="match status" value="1"/>
</dbReference>
<dbReference type="Proteomes" id="UP000309340">
    <property type="component" value="Unassembled WGS sequence"/>
</dbReference>
<dbReference type="EMBL" id="NAJQ01002063">
    <property type="protein sequence ID" value="TKA49873.1"/>
    <property type="molecule type" value="Genomic_DNA"/>
</dbReference>
<dbReference type="STRING" id="329884.A0A4U0VL61"/>
<protein>
    <recommendedName>
        <fullName evidence="3">AMP-dependent synthetase/ligase domain-containing protein</fullName>
    </recommendedName>
</protein>
<proteinExistence type="inferred from homology"/>
<name>A0A4U0VL61_9PEZI</name>
<organism evidence="4 5">
    <name type="scientific">Friedmanniomyces simplex</name>
    <dbReference type="NCBI Taxonomy" id="329884"/>
    <lineage>
        <taxon>Eukaryota</taxon>
        <taxon>Fungi</taxon>
        <taxon>Dikarya</taxon>
        <taxon>Ascomycota</taxon>
        <taxon>Pezizomycotina</taxon>
        <taxon>Dothideomycetes</taxon>
        <taxon>Dothideomycetidae</taxon>
        <taxon>Mycosphaerellales</taxon>
        <taxon>Teratosphaeriaceae</taxon>
        <taxon>Friedmanniomyces</taxon>
    </lineage>
</organism>
<dbReference type="InterPro" id="IPR000873">
    <property type="entry name" value="AMP-dep_synth/lig_dom"/>
</dbReference>
<dbReference type="SUPFAM" id="SSF56801">
    <property type="entry name" value="Acetyl-CoA synthetase-like"/>
    <property type="match status" value="1"/>
</dbReference>
<evidence type="ECO:0000313" key="4">
    <source>
        <dbReference type="EMBL" id="TKA49873.1"/>
    </source>
</evidence>
<reference evidence="4 5" key="1">
    <citation type="submission" date="2017-03" db="EMBL/GenBank/DDBJ databases">
        <title>Genomes of endolithic fungi from Antarctica.</title>
        <authorList>
            <person name="Coleine C."/>
            <person name="Masonjones S."/>
            <person name="Stajich J.E."/>
        </authorList>
    </citation>
    <scope>NUCLEOTIDE SEQUENCE [LARGE SCALE GENOMIC DNA]</scope>
    <source>
        <strain evidence="4 5">CCFEE 5184</strain>
    </source>
</reference>
<keyword evidence="2" id="KW-0436">Ligase</keyword>
<dbReference type="PANTHER" id="PTHR43201">
    <property type="entry name" value="ACYL-COA SYNTHETASE"/>
    <property type="match status" value="1"/>
</dbReference>
<dbReference type="InterPro" id="IPR042099">
    <property type="entry name" value="ANL_N_sf"/>
</dbReference>
<evidence type="ECO:0000313" key="5">
    <source>
        <dbReference type="Proteomes" id="UP000309340"/>
    </source>
</evidence>
<comment type="similarity">
    <text evidence="1">Belongs to the ATP-dependent AMP-binding enzyme family.</text>
</comment>
<dbReference type="GO" id="GO:0031956">
    <property type="term" value="F:medium-chain fatty acid-CoA ligase activity"/>
    <property type="evidence" value="ECO:0007669"/>
    <property type="project" value="TreeGrafter"/>
</dbReference>
<gene>
    <name evidence="4" type="ORF">B0A55_13178</name>
</gene>
<dbReference type="GO" id="GO:0006631">
    <property type="term" value="P:fatty acid metabolic process"/>
    <property type="evidence" value="ECO:0007669"/>
    <property type="project" value="TreeGrafter"/>
</dbReference>
<dbReference type="Gene3D" id="3.40.50.12780">
    <property type="entry name" value="N-terminal domain of ligase-like"/>
    <property type="match status" value="1"/>
</dbReference>
<dbReference type="Pfam" id="PF00501">
    <property type="entry name" value="AMP-binding"/>
    <property type="match status" value="1"/>
</dbReference>
<evidence type="ECO:0000256" key="1">
    <source>
        <dbReference type="ARBA" id="ARBA00006432"/>
    </source>
</evidence>
<dbReference type="OrthoDB" id="10253869at2759"/>